<dbReference type="SUPFAM" id="SSF48163">
    <property type="entry name" value="An anticodon-binding domain of class I aminoacyl-tRNA synthetases"/>
    <property type="match status" value="1"/>
</dbReference>
<dbReference type="InterPro" id="IPR045462">
    <property type="entry name" value="aa-tRNA-synth_I_cd-bd"/>
</dbReference>
<dbReference type="KEGG" id="goy:GLS_c18920"/>
<dbReference type="CDD" id="cd00808">
    <property type="entry name" value="GluRS_core"/>
    <property type="match status" value="1"/>
</dbReference>
<keyword evidence="6 8" id="KW-0648">Protein biosynthesis</keyword>
<evidence type="ECO:0000313" key="12">
    <source>
        <dbReference type="Proteomes" id="UP000031656"/>
    </source>
</evidence>
<dbReference type="EC" id="6.1.1.17" evidence="8"/>
<dbReference type="GO" id="GO:0005524">
    <property type="term" value="F:ATP binding"/>
    <property type="evidence" value="ECO:0007669"/>
    <property type="project" value="UniProtKB-UniRule"/>
</dbReference>
<dbReference type="AlphaFoldDB" id="A0A067Z3W8"/>
<dbReference type="InterPro" id="IPR020751">
    <property type="entry name" value="aa-tRNA-synth_I_codon-bd_sub2"/>
</dbReference>
<protein>
    <recommendedName>
        <fullName evidence="8">Glutamate--tRNA ligase</fullName>
        <ecNumber evidence="8">6.1.1.17</ecNumber>
    </recommendedName>
    <alternativeName>
        <fullName evidence="8">Glutamyl-tRNA synthetase</fullName>
        <shortName evidence="8">GluRS</shortName>
    </alternativeName>
</protein>
<evidence type="ECO:0000256" key="3">
    <source>
        <dbReference type="ARBA" id="ARBA00022598"/>
    </source>
</evidence>
<dbReference type="Gene3D" id="1.10.10.350">
    <property type="match status" value="1"/>
</dbReference>
<gene>
    <name evidence="11" type="primary">gltX2</name>
    <name evidence="8" type="synonym">gltX</name>
    <name evidence="11" type="ORF">GLS_c18920</name>
</gene>
<dbReference type="GO" id="GO:0006424">
    <property type="term" value="P:glutamyl-tRNA aminoacylation"/>
    <property type="evidence" value="ECO:0007669"/>
    <property type="project" value="UniProtKB-UniRule"/>
</dbReference>
<evidence type="ECO:0000256" key="7">
    <source>
        <dbReference type="ARBA" id="ARBA00023146"/>
    </source>
</evidence>
<keyword evidence="4 8" id="KW-0547">Nucleotide-binding</keyword>
<dbReference type="PRINTS" id="PR00987">
    <property type="entry name" value="TRNASYNTHGLU"/>
</dbReference>
<dbReference type="InterPro" id="IPR001412">
    <property type="entry name" value="aa-tRNA-synth_I_CS"/>
</dbReference>
<dbReference type="HOGENOM" id="CLU_015768_6_1_5"/>
<sequence length="444" mass="49837">MKLRFAPSPTGYLHVGNARLAVANFLFARHNGAKFLLRIDDTDTSRGKPEYEEAIGKDLSWLGLKWDEYVRQSERLDRYAEVIEKLKASGRLYPCFETEYELNAKREARIRAGKAPIYDRAMLKLTADQRARAEANGKTPHWRFRLSDGSRKWQDLVMDECSVKLTAISDPVLVRGDGTILYTLASVIDDLDMGITHIVRGEDHVTNTGVQIDIAEALGAKPNHFTFAHLPLLLDSDGGKLSKRFDALALKSLRQDGLEPMSIVSYLARVGSSDDPQVMTMDEAIAAYDISHVSKSAARFDMTQLLALNRRALHNLPFEAAKIHLPPEADETFWHAVRGNVDLSAEIPHWWDVVHGTIIPPSQPEDRSFLQQALDTLPAEPWGEETWKDWTNALKEQSGRKGRSLFMPLRLALTGEDAGPELHVLLGLMGRERTVARLRDAIQA</sequence>
<dbReference type="GO" id="GO:0000049">
    <property type="term" value="F:tRNA binding"/>
    <property type="evidence" value="ECO:0007669"/>
    <property type="project" value="InterPro"/>
</dbReference>
<feature type="domain" description="Aminoacyl-tRNA synthetase class I anticodon-binding" evidence="10">
    <location>
        <begin position="363"/>
        <end position="442"/>
    </location>
</feature>
<keyword evidence="7 8" id="KW-0030">Aminoacyl-tRNA synthetase</keyword>
<dbReference type="InterPro" id="IPR033910">
    <property type="entry name" value="GluRS_core"/>
</dbReference>
<comment type="function">
    <text evidence="8">Catalyzes the attachment of glutamate to tRNA(Glu) in a two-step reaction: glutamate is first activated by ATP to form Glu-AMP and then transferred to the acceptor end of tRNA(Glu).</text>
</comment>
<evidence type="ECO:0000256" key="4">
    <source>
        <dbReference type="ARBA" id="ARBA00022741"/>
    </source>
</evidence>
<accession>A0A067Z3W8</accession>
<proteinExistence type="inferred from homology"/>
<dbReference type="PROSITE" id="PS00178">
    <property type="entry name" value="AA_TRNA_LIGASE_I"/>
    <property type="match status" value="1"/>
</dbReference>
<dbReference type="HAMAP" id="MF_00022">
    <property type="entry name" value="Glu_tRNA_synth_type1"/>
    <property type="match status" value="1"/>
</dbReference>
<dbReference type="PANTHER" id="PTHR43311:SF2">
    <property type="entry name" value="GLUTAMATE--TRNA LIGASE, MITOCHONDRIAL-RELATED"/>
    <property type="match status" value="1"/>
</dbReference>
<dbReference type="InterPro" id="IPR008925">
    <property type="entry name" value="aa_tRNA-synth_I_cd-bd_sf"/>
</dbReference>
<dbReference type="Pfam" id="PF19269">
    <property type="entry name" value="Anticodon_2"/>
    <property type="match status" value="1"/>
</dbReference>
<reference evidence="11 12" key="1">
    <citation type="journal article" date="2015" name="Appl. Microbiol. Biotechnol.">
        <title>The consequence of an additional NADH dehydrogenase paralog on the growth of Gluconobacter oxydans DSM3504.</title>
        <authorList>
            <person name="Kostner D."/>
            <person name="Luchterhand B."/>
            <person name="Junker A."/>
            <person name="Volland S."/>
            <person name="Daniel R."/>
            <person name="Buchs J."/>
            <person name="Liebl W."/>
            <person name="Ehrenreich A."/>
        </authorList>
    </citation>
    <scope>NUCLEOTIDE SEQUENCE [LARGE SCALE GENOMIC DNA]</scope>
    <source>
        <strain evidence="11">DSM 3504</strain>
    </source>
</reference>
<feature type="short sequence motif" description="'HIGH' region" evidence="8">
    <location>
        <begin position="7"/>
        <end position="17"/>
    </location>
</feature>
<evidence type="ECO:0000256" key="8">
    <source>
        <dbReference type="HAMAP-Rule" id="MF_00022"/>
    </source>
</evidence>
<evidence type="ECO:0000313" key="11">
    <source>
        <dbReference type="EMBL" id="AHK71766.1"/>
    </source>
</evidence>
<organism evidence="11 12">
    <name type="scientific">Gluconobacter oxydans DSM 3504</name>
    <dbReference type="NCBI Taxonomy" id="1288313"/>
    <lineage>
        <taxon>Bacteria</taxon>
        <taxon>Pseudomonadati</taxon>
        <taxon>Pseudomonadota</taxon>
        <taxon>Alphaproteobacteria</taxon>
        <taxon>Acetobacterales</taxon>
        <taxon>Acetobacteraceae</taxon>
        <taxon>Gluconobacter</taxon>
    </lineage>
</organism>
<dbReference type="PANTHER" id="PTHR43311">
    <property type="entry name" value="GLUTAMATE--TRNA LIGASE"/>
    <property type="match status" value="1"/>
</dbReference>
<dbReference type="Proteomes" id="UP000031656">
    <property type="component" value="Chromosome"/>
</dbReference>
<comment type="caution">
    <text evidence="8">Lacks conserved residue(s) required for the propagation of feature annotation.</text>
</comment>
<name>A0A067Z3W8_GLUOY</name>
<dbReference type="InterPro" id="IPR049940">
    <property type="entry name" value="GluQ/Sye"/>
</dbReference>
<comment type="subunit">
    <text evidence="8">Monomer.</text>
</comment>
<dbReference type="SUPFAM" id="SSF52374">
    <property type="entry name" value="Nucleotidylyl transferase"/>
    <property type="match status" value="1"/>
</dbReference>
<feature type="binding site" evidence="8">
    <location>
        <position position="243"/>
    </location>
    <ligand>
        <name>ATP</name>
        <dbReference type="ChEBI" id="CHEBI:30616"/>
    </ligand>
</feature>
<dbReference type="InterPro" id="IPR014729">
    <property type="entry name" value="Rossmann-like_a/b/a_fold"/>
</dbReference>
<evidence type="ECO:0000259" key="10">
    <source>
        <dbReference type="Pfam" id="PF19269"/>
    </source>
</evidence>
<dbReference type="GeneID" id="56906106"/>
<dbReference type="GO" id="GO:0004818">
    <property type="term" value="F:glutamate-tRNA ligase activity"/>
    <property type="evidence" value="ECO:0007669"/>
    <property type="project" value="UniProtKB-UniRule"/>
</dbReference>
<dbReference type="EMBL" id="CP004373">
    <property type="protein sequence ID" value="AHK71766.1"/>
    <property type="molecule type" value="Genomic_DNA"/>
</dbReference>
<evidence type="ECO:0000256" key="2">
    <source>
        <dbReference type="ARBA" id="ARBA00022490"/>
    </source>
</evidence>
<dbReference type="InterPro" id="IPR000924">
    <property type="entry name" value="Glu/Gln-tRNA-synth"/>
</dbReference>
<dbReference type="InterPro" id="IPR020058">
    <property type="entry name" value="Glu/Gln-tRNA-synth_Ib_cat-dom"/>
</dbReference>
<dbReference type="Pfam" id="PF00749">
    <property type="entry name" value="tRNA-synt_1c"/>
    <property type="match status" value="1"/>
</dbReference>
<dbReference type="Gene3D" id="3.40.50.620">
    <property type="entry name" value="HUPs"/>
    <property type="match status" value="1"/>
</dbReference>
<evidence type="ECO:0000259" key="9">
    <source>
        <dbReference type="Pfam" id="PF00749"/>
    </source>
</evidence>
<comment type="subcellular location">
    <subcellularLocation>
        <location evidence="8">Cytoplasm</location>
    </subcellularLocation>
</comment>
<dbReference type="GO" id="GO:0005829">
    <property type="term" value="C:cytosol"/>
    <property type="evidence" value="ECO:0007669"/>
    <property type="project" value="TreeGrafter"/>
</dbReference>
<evidence type="ECO:0000256" key="6">
    <source>
        <dbReference type="ARBA" id="ARBA00022917"/>
    </source>
</evidence>
<comment type="similarity">
    <text evidence="1 8">Belongs to the class-I aminoacyl-tRNA synthetase family. Glutamate--tRNA ligase type 1 subfamily.</text>
</comment>
<evidence type="ECO:0000256" key="1">
    <source>
        <dbReference type="ARBA" id="ARBA00007894"/>
    </source>
</evidence>
<keyword evidence="2 8" id="KW-0963">Cytoplasm</keyword>
<evidence type="ECO:0000256" key="5">
    <source>
        <dbReference type="ARBA" id="ARBA00022840"/>
    </source>
</evidence>
<comment type="catalytic activity">
    <reaction evidence="8">
        <text>tRNA(Glu) + L-glutamate + ATP = L-glutamyl-tRNA(Glu) + AMP + diphosphate</text>
        <dbReference type="Rhea" id="RHEA:23540"/>
        <dbReference type="Rhea" id="RHEA-COMP:9663"/>
        <dbReference type="Rhea" id="RHEA-COMP:9680"/>
        <dbReference type="ChEBI" id="CHEBI:29985"/>
        <dbReference type="ChEBI" id="CHEBI:30616"/>
        <dbReference type="ChEBI" id="CHEBI:33019"/>
        <dbReference type="ChEBI" id="CHEBI:78442"/>
        <dbReference type="ChEBI" id="CHEBI:78520"/>
        <dbReference type="ChEBI" id="CHEBI:456215"/>
        <dbReference type="EC" id="6.1.1.17"/>
    </reaction>
</comment>
<dbReference type="NCBIfam" id="TIGR00464">
    <property type="entry name" value="gltX_bact"/>
    <property type="match status" value="1"/>
</dbReference>
<dbReference type="InterPro" id="IPR004527">
    <property type="entry name" value="Glu-tRNA-ligase_bac/mito"/>
</dbReference>
<keyword evidence="3 8" id="KW-0436">Ligase</keyword>
<feature type="domain" description="Glutamyl/glutaminyl-tRNA synthetase class Ib catalytic" evidence="9">
    <location>
        <begin position="2"/>
        <end position="305"/>
    </location>
</feature>
<dbReference type="RefSeq" id="WP_041112050.1">
    <property type="nucleotide sequence ID" value="NZ_CP004373.1"/>
</dbReference>
<keyword evidence="5 8" id="KW-0067">ATP-binding</keyword>
<dbReference type="GO" id="GO:0008270">
    <property type="term" value="F:zinc ion binding"/>
    <property type="evidence" value="ECO:0007669"/>
    <property type="project" value="InterPro"/>
</dbReference>
<feature type="short sequence motif" description="'KMSKS' region" evidence="8">
    <location>
        <begin position="240"/>
        <end position="244"/>
    </location>
</feature>